<dbReference type="Gene3D" id="2.160.20.10">
    <property type="entry name" value="Single-stranded right-handed beta-helix, Pectin lyase-like"/>
    <property type="match status" value="1"/>
</dbReference>
<protein>
    <submittedName>
        <fullName evidence="1">DUF3737 family protein</fullName>
    </submittedName>
</protein>
<dbReference type="InterPro" id="IPR012334">
    <property type="entry name" value="Pectin_lyas_fold"/>
</dbReference>
<organism evidence="1 2">
    <name type="scientific">Candidatus Alloenteromonas pullistercoris</name>
    <dbReference type="NCBI Taxonomy" id="2840785"/>
    <lineage>
        <taxon>Bacteria</taxon>
        <taxon>Bacillati</taxon>
        <taxon>Bacillota</taxon>
        <taxon>Bacillota incertae sedis</taxon>
        <taxon>Candidatus Alloenteromonas</taxon>
    </lineage>
</organism>
<reference evidence="1" key="1">
    <citation type="submission" date="2020-10" db="EMBL/GenBank/DDBJ databases">
        <authorList>
            <person name="Gilroy R."/>
        </authorList>
    </citation>
    <scope>NUCLEOTIDE SEQUENCE</scope>
    <source>
        <strain evidence="1">17113</strain>
    </source>
</reference>
<sequence length="285" mass="32238">MEKKIIENASFGQERALYAAKGVKLIGCRFEGIEDGESALKESSSVELENCYMDLRYPFWHVKGISVSSSELTPNCRAALWYSSSIDVKQSKMFGIKAIRECQNVNLEGVEVLSPEFGWRSHSISIKDSRIESEYAFFESDGIKADNLRFNGKYSFQYTRGLHLSHCILDTKDAFWHCEGAVIEDCEVNGEYLAWYSKDLTFINCRIKGTQPFCYCQNLRLVDCVFEGSDLAFEYSEANGNCLGHIASIKNFRLGELSCEQVDQIIKTEDSVYPCLGKVLPFGRG</sequence>
<comment type="caution">
    <text evidence="1">The sequence shown here is derived from an EMBL/GenBank/DDBJ whole genome shotgun (WGS) entry which is preliminary data.</text>
</comment>
<dbReference type="Pfam" id="PF12541">
    <property type="entry name" value="DUF3737"/>
    <property type="match status" value="1"/>
</dbReference>
<dbReference type="InterPro" id="IPR022208">
    <property type="entry name" value="DUF3737"/>
</dbReference>
<name>A0A9D9DFZ2_9FIRM</name>
<dbReference type="AlphaFoldDB" id="A0A9D9DFZ2"/>
<evidence type="ECO:0000313" key="2">
    <source>
        <dbReference type="Proteomes" id="UP000823634"/>
    </source>
</evidence>
<proteinExistence type="predicted"/>
<dbReference type="InterPro" id="IPR011050">
    <property type="entry name" value="Pectin_lyase_fold/virulence"/>
</dbReference>
<dbReference type="EMBL" id="JADINA010000007">
    <property type="protein sequence ID" value="MBO8425863.1"/>
    <property type="molecule type" value="Genomic_DNA"/>
</dbReference>
<dbReference type="Proteomes" id="UP000823634">
    <property type="component" value="Unassembled WGS sequence"/>
</dbReference>
<gene>
    <name evidence="1" type="ORF">IAC61_00900</name>
</gene>
<dbReference type="SUPFAM" id="SSF51126">
    <property type="entry name" value="Pectin lyase-like"/>
    <property type="match status" value="1"/>
</dbReference>
<evidence type="ECO:0000313" key="1">
    <source>
        <dbReference type="EMBL" id="MBO8425863.1"/>
    </source>
</evidence>
<reference evidence="1" key="2">
    <citation type="journal article" date="2021" name="PeerJ">
        <title>Extensive microbial diversity within the chicken gut microbiome revealed by metagenomics and culture.</title>
        <authorList>
            <person name="Gilroy R."/>
            <person name="Ravi A."/>
            <person name="Getino M."/>
            <person name="Pursley I."/>
            <person name="Horton D.L."/>
            <person name="Alikhan N.F."/>
            <person name="Baker D."/>
            <person name="Gharbi K."/>
            <person name="Hall N."/>
            <person name="Watson M."/>
            <person name="Adriaenssens E.M."/>
            <person name="Foster-Nyarko E."/>
            <person name="Jarju S."/>
            <person name="Secka A."/>
            <person name="Antonio M."/>
            <person name="Oren A."/>
            <person name="Chaudhuri R.R."/>
            <person name="La Ragione R."/>
            <person name="Hildebrand F."/>
            <person name="Pallen M.J."/>
        </authorList>
    </citation>
    <scope>NUCLEOTIDE SEQUENCE</scope>
    <source>
        <strain evidence="1">17113</strain>
    </source>
</reference>
<accession>A0A9D9DFZ2</accession>